<keyword evidence="4" id="KW-1185">Reference proteome</keyword>
<dbReference type="GeneID" id="54560675"/>
<protein>
    <recommendedName>
        <fullName evidence="2">DUF7907 domain-containing protein</fullName>
    </recommendedName>
</protein>
<feature type="domain" description="DUF7907" evidence="2">
    <location>
        <begin position="21"/>
        <end position="195"/>
    </location>
</feature>
<evidence type="ECO:0000313" key="4">
    <source>
        <dbReference type="Proteomes" id="UP000799537"/>
    </source>
</evidence>
<feature type="signal peptide" evidence="1">
    <location>
        <begin position="1"/>
        <end position="16"/>
    </location>
</feature>
<evidence type="ECO:0000313" key="3">
    <source>
        <dbReference type="EMBL" id="KAF2164909.1"/>
    </source>
</evidence>
<dbReference type="Proteomes" id="UP000799537">
    <property type="component" value="Unassembled WGS sequence"/>
</dbReference>
<dbReference type="InterPro" id="IPR057229">
    <property type="entry name" value="DUF7907"/>
</dbReference>
<organism evidence="3 4">
    <name type="scientific">Zasmidium cellare ATCC 36951</name>
    <dbReference type="NCBI Taxonomy" id="1080233"/>
    <lineage>
        <taxon>Eukaryota</taxon>
        <taxon>Fungi</taxon>
        <taxon>Dikarya</taxon>
        <taxon>Ascomycota</taxon>
        <taxon>Pezizomycotina</taxon>
        <taxon>Dothideomycetes</taxon>
        <taxon>Dothideomycetidae</taxon>
        <taxon>Mycosphaerellales</taxon>
        <taxon>Mycosphaerellaceae</taxon>
        <taxon>Zasmidium</taxon>
    </lineage>
</organism>
<proteinExistence type="predicted"/>
<accession>A0A6A6CGV7</accession>
<dbReference type="AlphaFoldDB" id="A0A6A6CGV7"/>
<name>A0A6A6CGV7_ZASCE</name>
<sequence length="196" mass="21585">MKFLPLILAFAAITTAQLNTTQSYKLKTKVKGRPPGKDAFNNLYLQSYHTGAGISDVSLTTNATAGIKGFLKITNITTPDSYDGHVYNQVFDLGNEFPWGLVMVPYDTFYTQWQPVEINAGAVGSGYTVSGFFINETGLQWTSSPGAIGSASDSFGGWFVCDWWHGTLQLFFRLYPSRRGVTPCSCADVYLVPEYI</sequence>
<dbReference type="OrthoDB" id="3518533at2759"/>
<evidence type="ECO:0000256" key="1">
    <source>
        <dbReference type="SAM" id="SignalP"/>
    </source>
</evidence>
<gene>
    <name evidence="3" type="ORF">M409DRAFT_24812</name>
</gene>
<dbReference type="Pfam" id="PF25484">
    <property type="entry name" value="DUF7907"/>
    <property type="match status" value="1"/>
</dbReference>
<dbReference type="RefSeq" id="XP_033665798.1">
    <property type="nucleotide sequence ID" value="XM_033807403.1"/>
</dbReference>
<evidence type="ECO:0000259" key="2">
    <source>
        <dbReference type="Pfam" id="PF25484"/>
    </source>
</evidence>
<dbReference type="EMBL" id="ML993602">
    <property type="protein sequence ID" value="KAF2164909.1"/>
    <property type="molecule type" value="Genomic_DNA"/>
</dbReference>
<reference evidence="3" key="1">
    <citation type="journal article" date="2020" name="Stud. Mycol.">
        <title>101 Dothideomycetes genomes: a test case for predicting lifestyles and emergence of pathogens.</title>
        <authorList>
            <person name="Haridas S."/>
            <person name="Albert R."/>
            <person name="Binder M."/>
            <person name="Bloem J."/>
            <person name="Labutti K."/>
            <person name="Salamov A."/>
            <person name="Andreopoulos B."/>
            <person name="Baker S."/>
            <person name="Barry K."/>
            <person name="Bills G."/>
            <person name="Bluhm B."/>
            <person name="Cannon C."/>
            <person name="Castanera R."/>
            <person name="Culley D."/>
            <person name="Daum C."/>
            <person name="Ezra D."/>
            <person name="Gonzalez J."/>
            <person name="Henrissat B."/>
            <person name="Kuo A."/>
            <person name="Liang C."/>
            <person name="Lipzen A."/>
            <person name="Lutzoni F."/>
            <person name="Magnuson J."/>
            <person name="Mondo S."/>
            <person name="Nolan M."/>
            <person name="Ohm R."/>
            <person name="Pangilinan J."/>
            <person name="Park H.-J."/>
            <person name="Ramirez L."/>
            <person name="Alfaro M."/>
            <person name="Sun H."/>
            <person name="Tritt A."/>
            <person name="Yoshinaga Y."/>
            <person name="Zwiers L.-H."/>
            <person name="Turgeon B."/>
            <person name="Goodwin S."/>
            <person name="Spatafora J."/>
            <person name="Crous P."/>
            <person name="Grigoriev I."/>
        </authorList>
    </citation>
    <scope>NUCLEOTIDE SEQUENCE</scope>
    <source>
        <strain evidence="3">ATCC 36951</strain>
    </source>
</reference>
<keyword evidence="1" id="KW-0732">Signal</keyword>
<feature type="chain" id="PRO_5025452506" description="DUF7907 domain-containing protein" evidence="1">
    <location>
        <begin position="17"/>
        <end position="196"/>
    </location>
</feature>